<accession>A0A845AL84</accession>
<evidence type="ECO:0000313" key="2">
    <source>
        <dbReference type="EMBL" id="MXP29296.1"/>
    </source>
</evidence>
<dbReference type="Gene3D" id="3.30.420.10">
    <property type="entry name" value="Ribonuclease H-like superfamily/Ribonuclease H"/>
    <property type="match status" value="1"/>
</dbReference>
<evidence type="ECO:0000313" key="3">
    <source>
        <dbReference type="Proteomes" id="UP000439780"/>
    </source>
</evidence>
<dbReference type="AlphaFoldDB" id="A0A845AL84"/>
<dbReference type="Proteomes" id="UP000439780">
    <property type="component" value="Unassembled WGS sequence"/>
</dbReference>
<proteinExistence type="predicted"/>
<gene>
    <name evidence="2" type="ORF">GRI58_10735</name>
</gene>
<comment type="caution">
    <text evidence="2">The sequence shown here is derived from an EMBL/GenBank/DDBJ whole genome shotgun (WGS) entry which is preliminary data.</text>
</comment>
<feature type="domain" description="Predicted 3'-5' exonuclease PolB-like" evidence="1">
    <location>
        <begin position="18"/>
        <end position="183"/>
    </location>
</feature>
<protein>
    <recommendedName>
        <fullName evidence="1">Predicted 3'-5' exonuclease PolB-like domain-containing protein</fullName>
    </recommendedName>
</protein>
<organism evidence="2 3">
    <name type="scientific">Qipengyuania algicida</name>
    <dbReference type="NCBI Taxonomy" id="1836209"/>
    <lineage>
        <taxon>Bacteria</taxon>
        <taxon>Pseudomonadati</taxon>
        <taxon>Pseudomonadota</taxon>
        <taxon>Alphaproteobacteria</taxon>
        <taxon>Sphingomonadales</taxon>
        <taxon>Erythrobacteraceae</taxon>
        <taxon>Qipengyuania</taxon>
    </lineage>
</organism>
<dbReference type="SUPFAM" id="SSF53098">
    <property type="entry name" value="Ribonuclease H-like"/>
    <property type="match status" value="1"/>
</dbReference>
<evidence type="ECO:0000259" key="1">
    <source>
        <dbReference type="Pfam" id="PF10108"/>
    </source>
</evidence>
<keyword evidence="3" id="KW-1185">Reference proteome</keyword>
<dbReference type="EMBL" id="WTYA01000007">
    <property type="protein sequence ID" value="MXP29296.1"/>
    <property type="molecule type" value="Genomic_DNA"/>
</dbReference>
<reference evidence="2 3" key="1">
    <citation type="submission" date="2019-12" db="EMBL/GenBank/DDBJ databases">
        <title>Genomic-based taxomic classification of the family Erythrobacteraceae.</title>
        <authorList>
            <person name="Xu L."/>
        </authorList>
    </citation>
    <scope>NUCLEOTIDE SEQUENCE [LARGE SCALE GENOMIC DNA]</scope>
    <source>
        <strain evidence="2 3">KEMB 9005-328</strain>
    </source>
</reference>
<dbReference type="InterPro" id="IPR012337">
    <property type="entry name" value="RNaseH-like_sf"/>
</dbReference>
<dbReference type="RefSeq" id="WP_160753575.1">
    <property type="nucleotide sequence ID" value="NZ_WTYA01000007.1"/>
</dbReference>
<dbReference type="OrthoDB" id="13288at2"/>
<sequence length="240" mass="26332">MTDPETLARAGNDSTTGFPAWPLHQLVCASTLIVERDRDGRLNFNVETYSRSMMGERAIVASVERTIEKAFEVQTFNGAGFDIPVLLNRSAITGEPAPTIAKLHAQPRFRQGVHVDFLQEMAGYGAAPRFRLADACANFGIPVKIDTSGEQVADLVERGEWTQIENYCETDVVATWLTGLYWRSAERSSPDLIVEGWNALAAWIKSDAMRLAHLSPYASLPPIHRGGSTLGEVDLAELGI</sequence>
<name>A0A845AL84_9SPHN</name>
<dbReference type="GO" id="GO:0003676">
    <property type="term" value="F:nucleic acid binding"/>
    <property type="evidence" value="ECO:0007669"/>
    <property type="project" value="InterPro"/>
</dbReference>
<dbReference type="Pfam" id="PF10108">
    <property type="entry name" value="DNA_pol_B_exo2"/>
    <property type="match status" value="1"/>
</dbReference>
<dbReference type="InterPro" id="IPR036397">
    <property type="entry name" value="RNaseH_sf"/>
</dbReference>
<dbReference type="InterPro" id="IPR019288">
    <property type="entry name" value="3'-5'_exonuclease_PolB-like"/>
</dbReference>